<dbReference type="Proteomes" id="UP000279594">
    <property type="component" value="Chromosome"/>
</dbReference>
<evidence type="ECO:0000313" key="1">
    <source>
        <dbReference type="EMBL" id="AYM79387.1"/>
    </source>
</evidence>
<organism evidence="1 2">
    <name type="scientific">Janthinobacterium agaricidamnosum</name>
    <dbReference type="NCBI Taxonomy" id="55508"/>
    <lineage>
        <taxon>Bacteria</taxon>
        <taxon>Pseudomonadati</taxon>
        <taxon>Pseudomonadota</taxon>
        <taxon>Betaproteobacteria</taxon>
        <taxon>Burkholderiales</taxon>
        <taxon>Oxalobacteraceae</taxon>
        <taxon>Janthinobacterium</taxon>
    </lineage>
</organism>
<reference evidence="1 2" key="1">
    <citation type="submission" date="2018-10" db="EMBL/GenBank/DDBJ databases">
        <title>Effects of UV and annual dynamics of microbial communities in freshwater RAS systems.</title>
        <authorList>
            <person name="Bekkelund A.K."/>
            <person name="Hansen B.R."/>
            <person name="Stokken H."/>
            <person name="Eriksen B.F."/>
            <person name="Kashulin N.A."/>
        </authorList>
    </citation>
    <scope>NUCLEOTIDE SEQUENCE [LARGE SCALE GENOMIC DNA]</scope>
    <source>
        <strain evidence="1 2">BHSEK</strain>
    </source>
</reference>
<dbReference type="AlphaFoldDB" id="A0A3G2EGS7"/>
<name>A0A3G2EGS7_9BURK</name>
<gene>
    <name evidence="1" type="ORF">D9M09_03840</name>
</gene>
<accession>A0A3G2EGS7</accession>
<sequence length="66" mass="7829">MAILNIPSNAFSIGDPTQDESLCIREKNGYWEVFYYERGIKTGLRFFKEEHEACENFLFTIKSWLM</sequence>
<evidence type="ECO:0000313" key="2">
    <source>
        <dbReference type="Proteomes" id="UP000279594"/>
    </source>
</evidence>
<dbReference type="RefSeq" id="WP_071650130.1">
    <property type="nucleotide sequence ID" value="NZ_CP033019.1"/>
</dbReference>
<keyword evidence="2" id="KW-1185">Reference proteome</keyword>
<protein>
    <submittedName>
        <fullName evidence="1">Uncharacterized protein</fullName>
    </submittedName>
</protein>
<proteinExistence type="predicted"/>
<dbReference type="EMBL" id="CP033019">
    <property type="protein sequence ID" value="AYM79387.1"/>
    <property type="molecule type" value="Genomic_DNA"/>
</dbReference>